<dbReference type="Proteomes" id="UP000198914">
    <property type="component" value="Unassembled WGS sequence"/>
</dbReference>
<dbReference type="Pfam" id="PF00015">
    <property type="entry name" value="MCPsignal"/>
    <property type="match status" value="1"/>
</dbReference>
<keyword evidence="6" id="KW-1185">Reference proteome</keyword>
<dbReference type="EMBL" id="FNPX01000003">
    <property type="protein sequence ID" value="SDY79795.1"/>
    <property type="molecule type" value="Genomic_DNA"/>
</dbReference>
<keyword evidence="1" id="KW-0145">Chemotaxis</keyword>
<accession>A0A1H3MUA6</accession>
<evidence type="ECO:0000259" key="4">
    <source>
        <dbReference type="PROSITE" id="PS50111"/>
    </source>
</evidence>
<proteinExistence type="inferred from homology"/>
<name>A0A1H3MUA6_9RHOB</name>
<dbReference type="AlphaFoldDB" id="A0A1H3MUA6"/>
<dbReference type="STRING" id="1244108.SAMN05444004_103164"/>
<evidence type="ECO:0000256" key="2">
    <source>
        <dbReference type="ARBA" id="ARBA00029447"/>
    </source>
</evidence>
<dbReference type="PROSITE" id="PS50111">
    <property type="entry name" value="CHEMOTAXIS_TRANSDUC_2"/>
    <property type="match status" value="1"/>
</dbReference>
<comment type="similarity">
    <text evidence="2">Belongs to the methyl-accepting chemotaxis (MCP) protein family.</text>
</comment>
<dbReference type="PANTHER" id="PTHR43531">
    <property type="entry name" value="PROTEIN ICFG"/>
    <property type="match status" value="1"/>
</dbReference>
<feature type="domain" description="Methyl-accepting transducer" evidence="4">
    <location>
        <begin position="151"/>
        <end position="224"/>
    </location>
</feature>
<evidence type="ECO:0000313" key="6">
    <source>
        <dbReference type="Proteomes" id="UP000198914"/>
    </source>
</evidence>
<dbReference type="InterPro" id="IPR051310">
    <property type="entry name" value="MCP_chemotaxis"/>
</dbReference>
<dbReference type="GO" id="GO:0006935">
    <property type="term" value="P:chemotaxis"/>
    <property type="evidence" value="ECO:0007669"/>
    <property type="project" value="UniProtKB-KW"/>
</dbReference>
<organism evidence="5 6">
    <name type="scientific">Jannaschia faecimaris</name>
    <dbReference type="NCBI Taxonomy" id="1244108"/>
    <lineage>
        <taxon>Bacteria</taxon>
        <taxon>Pseudomonadati</taxon>
        <taxon>Pseudomonadota</taxon>
        <taxon>Alphaproteobacteria</taxon>
        <taxon>Rhodobacterales</taxon>
        <taxon>Roseobacteraceae</taxon>
        <taxon>Jannaschia</taxon>
    </lineage>
</organism>
<dbReference type="Gene3D" id="1.10.287.950">
    <property type="entry name" value="Methyl-accepting chemotaxis protein"/>
    <property type="match status" value="1"/>
</dbReference>
<dbReference type="GO" id="GO:0007165">
    <property type="term" value="P:signal transduction"/>
    <property type="evidence" value="ECO:0007669"/>
    <property type="project" value="UniProtKB-KW"/>
</dbReference>
<protein>
    <submittedName>
        <fullName evidence="5">Methyl-accepting chemotaxis protein (MCP) signalling domain-containing protein</fullName>
    </submittedName>
</protein>
<dbReference type="PANTHER" id="PTHR43531:SF11">
    <property type="entry name" value="METHYL-ACCEPTING CHEMOTAXIS PROTEIN 3"/>
    <property type="match status" value="1"/>
</dbReference>
<dbReference type="SUPFAM" id="SSF58104">
    <property type="entry name" value="Methyl-accepting chemotaxis protein (MCP) signaling domain"/>
    <property type="match status" value="1"/>
</dbReference>
<dbReference type="GO" id="GO:0016020">
    <property type="term" value="C:membrane"/>
    <property type="evidence" value="ECO:0007669"/>
    <property type="project" value="InterPro"/>
</dbReference>
<dbReference type="InterPro" id="IPR004089">
    <property type="entry name" value="MCPsignal_dom"/>
</dbReference>
<evidence type="ECO:0000256" key="3">
    <source>
        <dbReference type="PROSITE-ProRule" id="PRU00284"/>
    </source>
</evidence>
<sequence>MNTTLRARPAIAGKTSTDGKLPEILRIIGRCRGFALNAGMLAVLVTTASDETERAALVEEFLGTRAKYVAAMTEINQLGAFLKDIKEIARQRRILFGFGRTLAELPDDRVDLTRAEAAKLACRARHEVFPDIVAIIEHLGELENVETEAHLARAAEKAALVDGMLTEMGRIGRMIGLISINASVEAARAGGESGRSFQVIAEEVRSLARQSSEVLQRMKNRMAEDEAADRLRRSRTFT</sequence>
<reference evidence="6" key="1">
    <citation type="submission" date="2016-10" db="EMBL/GenBank/DDBJ databases">
        <authorList>
            <person name="Varghese N."/>
            <person name="Submissions S."/>
        </authorList>
    </citation>
    <scope>NUCLEOTIDE SEQUENCE [LARGE SCALE GENOMIC DNA]</scope>
    <source>
        <strain evidence="6">DSM 100420</strain>
    </source>
</reference>
<evidence type="ECO:0000313" key="5">
    <source>
        <dbReference type="EMBL" id="SDY79795.1"/>
    </source>
</evidence>
<keyword evidence="3" id="KW-0807">Transducer</keyword>
<gene>
    <name evidence="5" type="ORF">SAMN05444004_103164</name>
</gene>
<evidence type="ECO:0000256" key="1">
    <source>
        <dbReference type="ARBA" id="ARBA00022500"/>
    </source>
</evidence>